<dbReference type="InterPro" id="IPR025401">
    <property type="entry name" value="DUF4374"/>
</dbReference>
<evidence type="ECO:0000313" key="1">
    <source>
        <dbReference type="EMBL" id="SEA06469.1"/>
    </source>
</evidence>
<dbReference type="RefSeq" id="WP_091396181.1">
    <property type="nucleotide sequence ID" value="NZ_FNQY01000007.1"/>
</dbReference>
<protein>
    <recommendedName>
        <fullName evidence="3">DUF4374 domain-containing protein</fullName>
    </recommendedName>
</protein>
<dbReference type="OrthoDB" id="738440at2"/>
<gene>
    <name evidence="1" type="ORF">SAMN05192529_10798</name>
</gene>
<name>A0A1H3Y4A1_9BACT</name>
<keyword evidence="2" id="KW-1185">Reference proteome</keyword>
<dbReference type="Pfam" id="PF14298">
    <property type="entry name" value="DUF4374"/>
    <property type="match status" value="1"/>
</dbReference>
<accession>A0A1H3Y4A1</accession>
<proteinExistence type="predicted"/>
<dbReference type="AlphaFoldDB" id="A0A1H3Y4A1"/>
<evidence type="ECO:0000313" key="2">
    <source>
        <dbReference type="Proteomes" id="UP000199041"/>
    </source>
</evidence>
<evidence type="ECO:0008006" key="3">
    <source>
        <dbReference type="Google" id="ProtNLM"/>
    </source>
</evidence>
<dbReference type="Proteomes" id="UP000199041">
    <property type="component" value="Unassembled WGS sequence"/>
</dbReference>
<organism evidence="1 2">
    <name type="scientific">Arachidicoccus rhizosphaerae</name>
    <dbReference type="NCBI Taxonomy" id="551991"/>
    <lineage>
        <taxon>Bacteria</taxon>
        <taxon>Pseudomonadati</taxon>
        <taxon>Bacteroidota</taxon>
        <taxon>Chitinophagia</taxon>
        <taxon>Chitinophagales</taxon>
        <taxon>Chitinophagaceae</taxon>
        <taxon>Arachidicoccus</taxon>
    </lineage>
</organism>
<sequence length="421" mass="45221">MKHFSSKLMGYCAAVILMAGYSSCSKSDVSGSDSTTPETESSSKYFVAATIDGFTYVMAVNDLSKDTTITTQYPGTIEHEGTYTQWGYNGTTALFAIEYRQGNPAPGSVFQLSAAGALTQTNDFILDKGFNTIGSFSHYLVAAANNETLTSPYADKTGSVFYAFDLDNDNLITPYQVLAENFIGDQTANFVGVADAGSDNFFTSVMLTATTDEHPVNLDSIYVARIGADMQVQQIYKDDRLSYSGGKFKSARYGQLANDGDGNTYVFSTGYDETTKKSGALRINKGADSFDQDYYFDIESATGGYKLRKVWNIKGDYFLLELYNETDGVTSNTSATHYAIANMQAKTATLITTGFPSIDNITATGWPFTADGKAYIPVVTTSGYPTVYVVDPATAVATKGISISDVTAIPGLGKLTAQSGL</sequence>
<reference evidence="1 2" key="1">
    <citation type="submission" date="2016-10" db="EMBL/GenBank/DDBJ databases">
        <authorList>
            <person name="de Groot N.N."/>
        </authorList>
    </citation>
    <scope>NUCLEOTIDE SEQUENCE [LARGE SCALE GENOMIC DNA]</scope>
    <source>
        <strain evidence="1 2">Vu-144</strain>
    </source>
</reference>
<dbReference type="STRING" id="551991.SAMN05192529_10798"/>
<dbReference type="EMBL" id="FNQY01000007">
    <property type="protein sequence ID" value="SEA06469.1"/>
    <property type="molecule type" value="Genomic_DNA"/>
</dbReference>